<dbReference type="NCBIfam" id="TIGR00229">
    <property type="entry name" value="sensory_box"/>
    <property type="match status" value="1"/>
</dbReference>
<dbReference type="SMART" id="SM00388">
    <property type="entry name" value="HisKA"/>
    <property type="match status" value="1"/>
</dbReference>
<dbReference type="Pfam" id="PF14417">
    <property type="entry name" value="MEDS"/>
    <property type="match status" value="1"/>
</dbReference>
<dbReference type="PANTHER" id="PTHR43547:SF2">
    <property type="entry name" value="HYBRID SIGNAL TRANSDUCTION HISTIDINE KINASE C"/>
    <property type="match status" value="1"/>
</dbReference>
<evidence type="ECO:0000259" key="9">
    <source>
        <dbReference type="PROSITE" id="PS50110"/>
    </source>
</evidence>
<dbReference type="Gene3D" id="3.30.565.10">
    <property type="entry name" value="Histidine kinase-like ATPase, C-terminal domain"/>
    <property type="match status" value="1"/>
</dbReference>
<dbReference type="InterPro" id="IPR035965">
    <property type="entry name" value="PAS-like_dom_sf"/>
</dbReference>
<dbReference type="EC" id="2.7.13.3" evidence="3"/>
<dbReference type="AlphaFoldDB" id="A0A2D2DVU1"/>
<dbReference type="SMART" id="SM00387">
    <property type="entry name" value="HATPase_c"/>
    <property type="match status" value="1"/>
</dbReference>
<organism evidence="11 12">
    <name type="scientific">Massilia violaceinigra</name>
    <dbReference type="NCBI Taxonomy" id="2045208"/>
    <lineage>
        <taxon>Bacteria</taxon>
        <taxon>Pseudomonadati</taxon>
        <taxon>Pseudomonadota</taxon>
        <taxon>Betaproteobacteria</taxon>
        <taxon>Burkholderiales</taxon>
        <taxon>Oxalobacteraceae</taxon>
        <taxon>Telluria group</taxon>
        <taxon>Massilia</taxon>
    </lineage>
</organism>
<dbReference type="InterPro" id="IPR000014">
    <property type="entry name" value="PAS"/>
</dbReference>
<dbReference type="FunFam" id="3.30.565.10:FF:000006">
    <property type="entry name" value="Sensor histidine kinase WalK"/>
    <property type="match status" value="1"/>
</dbReference>
<evidence type="ECO:0000256" key="3">
    <source>
        <dbReference type="ARBA" id="ARBA00012438"/>
    </source>
</evidence>
<dbReference type="Gene3D" id="3.30.450.20">
    <property type="entry name" value="PAS domain"/>
    <property type="match status" value="1"/>
</dbReference>
<name>A0A2D2DVU1_9BURK</name>
<comment type="catalytic activity">
    <reaction evidence="1">
        <text>ATP + protein L-histidine = ADP + protein N-phospho-L-histidine.</text>
        <dbReference type="EC" id="2.7.13.3"/>
    </reaction>
</comment>
<evidence type="ECO:0000256" key="2">
    <source>
        <dbReference type="ARBA" id="ARBA00004429"/>
    </source>
</evidence>
<dbReference type="GO" id="GO:0005886">
    <property type="term" value="C:plasma membrane"/>
    <property type="evidence" value="ECO:0007669"/>
    <property type="project" value="UniProtKB-SubCell"/>
</dbReference>
<gene>
    <name evidence="11" type="ORF">CR152_23720</name>
</gene>
<dbReference type="SMART" id="SM00091">
    <property type="entry name" value="PAS"/>
    <property type="match status" value="1"/>
</dbReference>
<dbReference type="CDD" id="cd17580">
    <property type="entry name" value="REC_2_DhkD-like"/>
    <property type="match status" value="1"/>
</dbReference>
<dbReference type="InterPro" id="IPR036890">
    <property type="entry name" value="HATPase_C_sf"/>
</dbReference>
<keyword evidence="5" id="KW-0808">Transferase</keyword>
<evidence type="ECO:0000313" key="12">
    <source>
        <dbReference type="Proteomes" id="UP000229897"/>
    </source>
</evidence>
<dbReference type="InterPro" id="IPR004358">
    <property type="entry name" value="Sig_transdc_His_kin-like_C"/>
</dbReference>
<dbReference type="InterPro" id="IPR001789">
    <property type="entry name" value="Sig_transdc_resp-reg_receiver"/>
</dbReference>
<feature type="domain" description="PAS" evidence="10">
    <location>
        <begin position="227"/>
        <end position="271"/>
    </location>
</feature>
<keyword evidence="4 7" id="KW-0597">Phosphoprotein</keyword>
<dbReference type="InterPro" id="IPR036097">
    <property type="entry name" value="HisK_dim/P_sf"/>
</dbReference>
<comment type="subcellular location">
    <subcellularLocation>
        <location evidence="2">Cell inner membrane</location>
        <topology evidence="2">Multi-pass membrane protein</topology>
    </subcellularLocation>
</comment>
<dbReference type="CDD" id="cd00082">
    <property type="entry name" value="HisKA"/>
    <property type="match status" value="1"/>
</dbReference>
<dbReference type="PANTHER" id="PTHR43547">
    <property type="entry name" value="TWO-COMPONENT HISTIDINE KINASE"/>
    <property type="match status" value="1"/>
</dbReference>
<dbReference type="Pfam" id="PF00512">
    <property type="entry name" value="HisKA"/>
    <property type="match status" value="1"/>
</dbReference>
<dbReference type="InterPro" id="IPR011006">
    <property type="entry name" value="CheY-like_superfamily"/>
</dbReference>
<dbReference type="EMBL" id="CP024608">
    <property type="protein sequence ID" value="ATQ79076.1"/>
    <property type="molecule type" value="Genomic_DNA"/>
</dbReference>
<dbReference type="SMART" id="SM00448">
    <property type="entry name" value="REC"/>
    <property type="match status" value="1"/>
</dbReference>
<sequence length="728" mass="80199">MSPAKKVRKERHVVRFYDEDESLLEEVADFLDVALRSGGTSIVIATAEHIQTLRRHLGGLGTQADQAPWFTGELIAFEAEVLLAQFMINDWPDEQRFNEIVGNIVREACRGGRPVHAFGEMVAILCDHGFYDAAIRLEQLWNGLHDAGHVFSLFCAYPWSAFSSADLLTKFQQVCRQHDHACSHSAVPARSALVDLPMRVVELEQQNRVLQGELERASEATRTLRHREQELADFVNNAAEGIHRVGSDGTILWANKAELAMLGYRWEEYVGHHIAQFHVDQPVIESILVRLRNGDIVYDQPARLRCKDGSVIHVVIHSNACFEDNKLRYTRCFTRDATDRLRLEQAHREREALLTELTHMNQAKDEFLAMLAHELRNPLAPISAAAQALTLMASDPERVKQTAAIVARQAGHLAALLDDLLDVARVTRGLIELDRERIDLRAVVTAAIEQVAPLVSSLSHRVAVEMSDMPAWIRGDYKRLVQVMANILTNAAKYTPAGGRLDIRLTSNAHEVELTVSDNGIGMSTDLVDKAFQLFVQGERSSNRSQGGLGVGLALVRSLVHAHGGTICARSPGVGQGSTFTLRLPLLHHTDVPAVEPACDDAAPPSPLCLGVLIVDDNIDAAKMLEMLLEIAGHRVTLAHTAADGICKALELAPDVCLLDIGLPDMDGRDLAGRLRTMPVLARSQLIAVSGYGQPHDRQRSIDAGFDDHLVKPVKTDELLALLAHGRA</sequence>
<dbReference type="SUPFAM" id="SSF55874">
    <property type="entry name" value="ATPase domain of HSP90 chaperone/DNA topoisomerase II/histidine kinase"/>
    <property type="match status" value="1"/>
</dbReference>
<reference evidence="11" key="1">
    <citation type="submission" date="2017-10" db="EMBL/GenBank/DDBJ databases">
        <title>Massilia psychrophilum sp. nov., a novel purple-pigmented bacterium isolated from Tianshan glacier, Xinjiang Municipality, China.</title>
        <authorList>
            <person name="Wang H."/>
        </authorList>
    </citation>
    <scope>NUCLEOTIDE SEQUENCE [LARGE SCALE GENOMIC DNA]</scope>
    <source>
        <strain evidence="11">B2</strain>
    </source>
</reference>
<accession>A0A2D2DVU1</accession>
<dbReference type="InterPro" id="IPR003594">
    <property type="entry name" value="HATPase_dom"/>
</dbReference>
<dbReference type="SUPFAM" id="SSF52172">
    <property type="entry name" value="CheY-like"/>
    <property type="match status" value="1"/>
</dbReference>
<dbReference type="PROSITE" id="PS50110">
    <property type="entry name" value="RESPONSE_REGULATORY"/>
    <property type="match status" value="1"/>
</dbReference>
<dbReference type="PROSITE" id="PS50112">
    <property type="entry name" value="PAS"/>
    <property type="match status" value="1"/>
</dbReference>
<dbReference type="SUPFAM" id="SSF47384">
    <property type="entry name" value="Homodimeric domain of signal transducing histidine kinase"/>
    <property type="match status" value="1"/>
</dbReference>
<feature type="domain" description="Histidine kinase" evidence="8">
    <location>
        <begin position="370"/>
        <end position="588"/>
    </location>
</feature>
<dbReference type="CDD" id="cd00075">
    <property type="entry name" value="HATPase"/>
    <property type="match status" value="1"/>
</dbReference>
<feature type="modified residue" description="4-aspartylphosphate" evidence="7">
    <location>
        <position position="660"/>
    </location>
</feature>
<evidence type="ECO:0000256" key="5">
    <source>
        <dbReference type="ARBA" id="ARBA00022679"/>
    </source>
</evidence>
<evidence type="ECO:0000259" key="8">
    <source>
        <dbReference type="PROSITE" id="PS50109"/>
    </source>
</evidence>
<dbReference type="CDD" id="cd00130">
    <property type="entry name" value="PAS"/>
    <property type="match status" value="1"/>
</dbReference>
<evidence type="ECO:0000256" key="6">
    <source>
        <dbReference type="ARBA" id="ARBA00022777"/>
    </source>
</evidence>
<keyword evidence="6 11" id="KW-0418">Kinase</keyword>
<dbReference type="Pfam" id="PF00072">
    <property type="entry name" value="Response_reg"/>
    <property type="match status" value="1"/>
</dbReference>
<dbReference type="InterPro" id="IPR003661">
    <property type="entry name" value="HisK_dim/P_dom"/>
</dbReference>
<dbReference type="KEGG" id="mass:CR152_23720"/>
<evidence type="ECO:0000259" key="10">
    <source>
        <dbReference type="PROSITE" id="PS50112"/>
    </source>
</evidence>
<evidence type="ECO:0000313" key="11">
    <source>
        <dbReference type="EMBL" id="ATQ79076.1"/>
    </source>
</evidence>
<dbReference type="Gene3D" id="3.40.50.2300">
    <property type="match status" value="1"/>
</dbReference>
<dbReference type="Pfam" id="PF13426">
    <property type="entry name" value="PAS_9"/>
    <property type="match status" value="1"/>
</dbReference>
<dbReference type="Pfam" id="PF02518">
    <property type="entry name" value="HATPase_c"/>
    <property type="match status" value="1"/>
</dbReference>
<dbReference type="SUPFAM" id="SSF55785">
    <property type="entry name" value="PYP-like sensor domain (PAS domain)"/>
    <property type="match status" value="1"/>
</dbReference>
<dbReference type="PRINTS" id="PR00344">
    <property type="entry name" value="BCTRLSENSOR"/>
</dbReference>
<proteinExistence type="predicted"/>
<dbReference type="GO" id="GO:0000155">
    <property type="term" value="F:phosphorelay sensor kinase activity"/>
    <property type="evidence" value="ECO:0007669"/>
    <property type="project" value="InterPro"/>
</dbReference>
<dbReference type="PROSITE" id="PS50109">
    <property type="entry name" value="HIS_KIN"/>
    <property type="match status" value="1"/>
</dbReference>
<dbReference type="Proteomes" id="UP000229897">
    <property type="component" value="Chromosome"/>
</dbReference>
<evidence type="ECO:0000256" key="1">
    <source>
        <dbReference type="ARBA" id="ARBA00000085"/>
    </source>
</evidence>
<protein>
    <recommendedName>
        <fullName evidence="3">histidine kinase</fullName>
        <ecNumber evidence="3">2.7.13.3</ecNumber>
    </recommendedName>
</protein>
<dbReference type="Gene3D" id="1.10.287.130">
    <property type="match status" value="1"/>
</dbReference>
<feature type="domain" description="Response regulatory" evidence="9">
    <location>
        <begin position="611"/>
        <end position="727"/>
    </location>
</feature>
<evidence type="ECO:0000256" key="4">
    <source>
        <dbReference type="ARBA" id="ARBA00022553"/>
    </source>
</evidence>
<dbReference type="OrthoDB" id="9768069at2"/>
<dbReference type="InterPro" id="IPR005467">
    <property type="entry name" value="His_kinase_dom"/>
</dbReference>
<dbReference type="InterPro" id="IPR025847">
    <property type="entry name" value="MEDS_domain"/>
</dbReference>
<keyword evidence="12" id="KW-1185">Reference proteome</keyword>
<evidence type="ECO:0000256" key="7">
    <source>
        <dbReference type="PROSITE-ProRule" id="PRU00169"/>
    </source>
</evidence>